<feature type="chain" id="PRO_5018128139" evidence="1">
    <location>
        <begin position="21"/>
        <end position="187"/>
    </location>
</feature>
<organism evidence="3 4">
    <name type="scientific">Vibrio mediterranei</name>
    <dbReference type="NCBI Taxonomy" id="689"/>
    <lineage>
        <taxon>Bacteria</taxon>
        <taxon>Pseudomonadati</taxon>
        <taxon>Pseudomonadota</taxon>
        <taxon>Gammaproteobacteria</taxon>
        <taxon>Vibrionales</taxon>
        <taxon>Vibrionaceae</taxon>
        <taxon>Vibrio</taxon>
    </lineage>
</organism>
<dbReference type="AlphaFoldDB" id="A0A3G4VGX7"/>
<accession>A0A3G4VGX7</accession>
<dbReference type="InterPro" id="IPR016088">
    <property type="entry name" value="Chalcone_isomerase_3-sand"/>
</dbReference>
<keyword evidence="1" id="KW-0732">Signal</keyword>
<dbReference type="Pfam" id="PF16036">
    <property type="entry name" value="Chalcone_3"/>
    <property type="match status" value="1"/>
</dbReference>
<evidence type="ECO:0000259" key="2">
    <source>
        <dbReference type="Pfam" id="PF16036"/>
    </source>
</evidence>
<protein>
    <submittedName>
        <fullName evidence="3">Chalcone isomerase</fullName>
    </submittedName>
</protein>
<reference evidence="3 4" key="1">
    <citation type="submission" date="2018-11" db="EMBL/GenBank/DDBJ databases">
        <title>Complete Genome Sequence of Vbrio mediterranei 117-T6: a Potential Pathogen Bacteria Isolated from the Conchocelis of Pyropia.</title>
        <authorList>
            <person name="Liu Q."/>
        </authorList>
    </citation>
    <scope>NUCLEOTIDE SEQUENCE [LARGE SCALE GENOMIC DNA]</scope>
    <source>
        <strain evidence="3 4">117-T6</strain>
    </source>
</reference>
<keyword evidence="3" id="KW-0413">Isomerase</keyword>
<evidence type="ECO:0000313" key="3">
    <source>
        <dbReference type="EMBL" id="AYV23625.1"/>
    </source>
</evidence>
<feature type="signal peptide" evidence="1">
    <location>
        <begin position="1"/>
        <end position="20"/>
    </location>
</feature>
<dbReference type="Gene3D" id="3.50.70.10">
    <property type="match status" value="1"/>
</dbReference>
<evidence type="ECO:0000256" key="1">
    <source>
        <dbReference type="SAM" id="SignalP"/>
    </source>
</evidence>
<dbReference type="EMBL" id="CP033578">
    <property type="protein sequence ID" value="AYV23625.1"/>
    <property type="molecule type" value="Genomic_DNA"/>
</dbReference>
<dbReference type="SUPFAM" id="SSF54626">
    <property type="entry name" value="Chalcone isomerase"/>
    <property type="match status" value="1"/>
</dbReference>
<dbReference type="GO" id="GO:0016872">
    <property type="term" value="F:intramolecular lyase activity"/>
    <property type="evidence" value="ECO:0007669"/>
    <property type="project" value="InterPro"/>
</dbReference>
<dbReference type="InterPro" id="IPR036298">
    <property type="entry name" value="Chalcone_isomerase_sf"/>
</dbReference>
<name>A0A3G4VGX7_9VIBR</name>
<evidence type="ECO:0000313" key="4">
    <source>
        <dbReference type="Proteomes" id="UP000279760"/>
    </source>
</evidence>
<proteinExistence type="predicted"/>
<sequence length="187" mass="20213">MKFPRLITLLAAVVSVTAEAKIVSGVEVPDTLAIQQTELQLNGAGVRSKFFMDLYVGSLFTSLPSTEAASLIRGDQPSAIRLNITSSMITKEKLADALNEGFNNATDGNTTPIDSSINQFVEMTFANDISEGDQFTLVSAPEIGIYSYKNGEMLVLVEGDAFRRALLSVWLGDKPTDKSLKKAMLSQ</sequence>
<feature type="domain" description="Chalcone isomerase" evidence="2">
    <location>
        <begin position="21"/>
        <end position="185"/>
    </location>
</feature>
<dbReference type="RefSeq" id="WP_124941535.1">
    <property type="nucleotide sequence ID" value="NZ_CP033578.1"/>
</dbReference>
<gene>
    <name evidence="3" type="ORF">ECB94_20285</name>
</gene>
<dbReference type="Proteomes" id="UP000279760">
    <property type="component" value="Chromosome 2"/>
</dbReference>
<dbReference type="InterPro" id="IPR016087">
    <property type="entry name" value="Chalcone_isomerase"/>
</dbReference>